<organism evidence="1 2">
    <name type="scientific">Rotaria socialis</name>
    <dbReference type="NCBI Taxonomy" id="392032"/>
    <lineage>
        <taxon>Eukaryota</taxon>
        <taxon>Metazoa</taxon>
        <taxon>Spiralia</taxon>
        <taxon>Gnathifera</taxon>
        <taxon>Rotifera</taxon>
        <taxon>Eurotatoria</taxon>
        <taxon>Bdelloidea</taxon>
        <taxon>Philodinida</taxon>
        <taxon>Philodinidae</taxon>
        <taxon>Rotaria</taxon>
    </lineage>
</organism>
<gene>
    <name evidence="1" type="ORF">QYT958_LOCUS34644</name>
</gene>
<evidence type="ECO:0000313" key="2">
    <source>
        <dbReference type="Proteomes" id="UP000663848"/>
    </source>
</evidence>
<dbReference type="EMBL" id="CAJOBR010025148">
    <property type="protein sequence ID" value="CAF4964936.1"/>
    <property type="molecule type" value="Genomic_DNA"/>
</dbReference>
<feature type="non-terminal residue" evidence="1">
    <location>
        <position position="1"/>
    </location>
</feature>
<name>A0A821YQD0_9BILA</name>
<dbReference type="Proteomes" id="UP000663848">
    <property type="component" value="Unassembled WGS sequence"/>
</dbReference>
<proteinExistence type="predicted"/>
<comment type="caution">
    <text evidence="1">The sequence shown here is derived from an EMBL/GenBank/DDBJ whole genome shotgun (WGS) entry which is preliminary data.</text>
</comment>
<accession>A0A821YQD0</accession>
<dbReference type="AlphaFoldDB" id="A0A821YQD0"/>
<sequence length="158" mass="18429">MYLILKFSSNVLPIRIIRILCKRFGDSLGNVFTYQEVLVPYPCIKILEDKFELYLDFHLVAETNSCSTAVALLLSLYHIFEIRFANHNRCCRLLYSILFEDAHHLNKSLKNLLNNWNYKIINRPLIKAQTVIMNMTECFTQPSTDNENISSSSNNFTQ</sequence>
<evidence type="ECO:0000313" key="1">
    <source>
        <dbReference type="EMBL" id="CAF4964936.1"/>
    </source>
</evidence>
<protein>
    <submittedName>
        <fullName evidence="1">Uncharacterized protein</fullName>
    </submittedName>
</protein>
<reference evidence="1" key="1">
    <citation type="submission" date="2021-02" db="EMBL/GenBank/DDBJ databases">
        <authorList>
            <person name="Nowell W R."/>
        </authorList>
    </citation>
    <scope>NUCLEOTIDE SEQUENCE</scope>
</reference>